<feature type="transmembrane region" description="Helical" evidence="1">
    <location>
        <begin position="136"/>
        <end position="156"/>
    </location>
</feature>
<reference evidence="2 3" key="1">
    <citation type="submission" date="2018-06" db="EMBL/GenBank/DDBJ databases">
        <title>Genomic Encyclopedia of Archaeal and Bacterial Type Strains, Phase II (KMG-II): from individual species to whole genera.</title>
        <authorList>
            <person name="Goeker M."/>
        </authorList>
    </citation>
    <scope>NUCLEOTIDE SEQUENCE [LARGE SCALE GENOMIC DNA]</scope>
    <source>
        <strain evidence="2 3">JCM 11668</strain>
    </source>
</reference>
<sequence length="157" mass="17953">MLDWPTMFRIIHVLAVVHWIGGLLFVTFVLLPSLSEFEPARRLPLFDALERRFARQARVSTLLAGISGFYMLYAYDHWSRVLDPRFWWLGAMLALWALFTVMLFVAEPLVLHRWFSAAAKRNPDRAFRIALRGHRVLSTAALITVLGAVGGAHGLFF</sequence>
<dbReference type="OrthoDB" id="7356530at2"/>
<feature type="transmembrane region" description="Helical" evidence="1">
    <location>
        <begin position="56"/>
        <end position="75"/>
    </location>
</feature>
<dbReference type="AlphaFoldDB" id="A0A318TGE5"/>
<keyword evidence="1" id="KW-0812">Transmembrane</keyword>
<feature type="transmembrane region" description="Helical" evidence="1">
    <location>
        <begin position="87"/>
        <end position="115"/>
    </location>
</feature>
<keyword evidence="1" id="KW-1133">Transmembrane helix</keyword>
<name>A0A318TGE5_9BRAD</name>
<comment type="caution">
    <text evidence="2">The sequence shown here is derived from an EMBL/GenBank/DDBJ whole genome shotgun (WGS) entry which is preliminary data.</text>
</comment>
<gene>
    <name evidence="2" type="ORF">BJ122_10510</name>
</gene>
<keyword evidence="1" id="KW-0472">Membrane</keyword>
<dbReference type="RefSeq" id="WP_110780177.1">
    <property type="nucleotide sequence ID" value="NZ_QJTI01000005.1"/>
</dbReference>
<feature type="transmembrane region" description="Helical" evidence="1">
    <location>
        <begin position="12"/>
        <end position="35"/>
    </location>
</feature>
<evidence type="ECO:0000313" key="3">
    <source>
        <dbReference type="Proteomes" id="UP000248148"/>
    </source>
</evidence>
<organism evidence="2 3">
    <name type="scientific">Rhodopseudomonas faecalis</name>
    <dbReference type="NCBI Taxonomy" id="99655"/>
    <lineage>
        <taxon>Bacteria</taxon>
        <taxon>Pseudomonadati</taxon>
        <taxon>Pseudomonadota</taxon>
        <taxon>Alphaproteobacteria</taxon>
        <taxon>Hyphomicrobiales</taxon>
        <taxon>Nitrobacteraceae</taxon>
        <taxon>Rhodopseudomonas</taxon>
    </lineage>
</organism>
<dbReference type="Proteomes" id="UP000248148">
    <property type="component" value="Unassembled WGS sequence"/>
</dbReference>
<accession>A0A318TGE5</accession>
<proteinExistence type="predicted"/>
<evidence type="ECO:0000256" key="1">
    <source>
        <dbReference type="SAM" id="Phobius"/>
    </source>
</evidence>
<protein>
    <submittedName>
        <fullName evidence="2">Uncharacterized protein</fullName>
    </submittedName>
</protein>
<keyword evidence="3" id="KW-1185">Reference proteome</keyword>
<evidence type="ECO:0000313" key="2">
    <source>
        <dbReference type="EMBL" id="PYF03754.1"/>
    </source>
</evidence>
<dbReference type="EMBL" id="QJTI01000005">
    <property type="protein sequence ID" value="PYF03754.1"/>
    <property type="molecule type" value="Genomic_DNA"/>
</dbReference>